<comment type="catalytic activity">
    <reaction evidence="1">
        <text>ATP + protein L-histidine = ADP + protein N-phospho-L-histidine.</text>
        <dbReference type="EC" id="2.7.13.3"/>
    </reaction>
</comment>
<evidence type="ECO:0000256" key="6">
    <source>
        <dbReference type="ARBA" id="ARBA00022777"/>
    </source>
</evidence>
<accession>A0A1G5RV41</accession>
<dbReference type="InterPro" id="IPR005467">
    <property type="entry name" value="His_kinase_dom"/>
</dbReference>
<evidence type="ECO:0000256" key="7">
    <source>
        <dbReference type="ARBA" id="ARBA00022840"/>
    </source>
</evidence>
<dbReference type="EC" id="2.7.13.3" evidence="2"/>
<dbReference type="InterPro" id="IPR001638">
    <property type="entry name" value="Solute-binding_3/MltF_N"/>
</dbReference>
<feature type="domain" description="Histidine kinase" evidence="10">
    <location>
        <begin position="458"/>
        <end position="673"/>
    </location>
</feature>
<sequence length="674" mass="75462">MLVLSCAIAIQSGIQLSAASTPINVPAASSSSSSSSSESLQIAFDPSLPPYQFQEAGVYKGFNLDLIRTLSESAGLKLELVPMPLNESIEKLTNKEIDGILGIRYLSQLEDQMDFSESLVNSTISIIARDEKIEQYKDRLGIEPVLIAVERDSVEFEFVKNVKKANFNQAFSQQAVFELLIMDRADMMIGVRHVAEYLLDKYNIEHQYTISNSFETPVDYYLGMDASKATELAMLNAALRDLKLSGAYEEIYNTWINDKALENQQRIERNLIIMLLIIVSAFFIAAVAGYINLQLKRKVGEKTRALSSANDALERKIIEIRNATELKDLMFESSPRSITILDRDGRVSAMNESALALCGLQEVPVGERVYALSPFDKMLEGNLENVLNEGESLMGKELDYRAFGRRFALRYFIYPLRDDAQHMRGAILTIEDYTEEKILREQIAEEEKNRALIQMISGIAHEIRNPLTSIKAYVELLPRKKDSEAFQQQLVRVVPNEVERVSKLIENLIDYVRPKSRSPVRVQVLELFESCVLLFQHTATSKGIEFAMNADASLYIHVDQDQIKQVIINLLLNAIDAINEKLEMPHAADGHWIKLSAARHAGGVKITIEDNGIGMTPKELANVYELFYTTKAKGSGIGLPLSKQIVEDNQGQMEIESVKGQGTIIALTFGSDGN</sequence>
<organism evidence="11 12">
    <name type="scientific">Acidaminobacter hydrogenoformans DSM 2784</name>
    <dbReference type="NCBI Taxonomy" id="1120920"/>
    <lineage>
        <taxon>Bacteria</taxon>
        <taxon>Bacillati</taxon>
        <taxon>Bacillota</taxon>
        <taxon>Clostridia</taxon>
        <taxon>Peptostreptococcales</taxon>
        <taxon>Acidaminobacteraceae</taxon>
        <taxon>Acidaminobacter</taxon>
    </lineage>
</organism>
<protein>
    <recommendedName>
        <fullName evidence="2">histidine kinase</fullName>
        <ecNumber evidence="2">2.7.13.3</ecNumber>
    </recommendedName>
</protein>
<dbReference type="InterPro" id="IPR035965">
    <property type="entry name" value="PAS-like_dom_sf"/>
</dbReference>
<dbReference type="PANTHER" id="PTHR43065">
    <property type="entry name" value="SENSOR HISTIDINE KINASE"/>
    <property type="match status" value="1"/>
</dbReference>
<dbReference type="Gene3D" id="3.30.565.10">
    <property type="entry name" value="Histidine kinase-like ATPase, C-terminal domain"/>
    <property type="match status" value="1"/>
</dbReference>
<dbReference type="Gene3D" id="3.40.190.10">
    <property type="entry name" value="Periplasmic binding protein-like II"/>
    <property type="match status" value="2"/>
</dbReference>
<dbReference type="SMART" id="SM00062">
    <property type="entry name" value="PBPb"/>
    <property type="match status" value="1"/>
</dbReference>
<keyword evidence="9" id="KW-0812">Transmembrane</keyword>
<evidence type="ECO:0000256" key="1">
    <source>
        <dbReference type="ARBA" id="ARBA00000085"/>
    </source>
</evidence>
<evidence type="ECO:0000256" key="2">
    <source>
        <dbReference type="ARBA" id="ARBA00012438"/>
    </source>
</evidence>
<evidence type="ECO:0000313" key="12">
    <source>
        <dbReference type="Proteomes" id="UP000199208"/>
    </source>
</evidence>
<dbReference type="InterPro" id="IPR013656">
    <property type="entry name" value="PAS_4"/>
</dbReference>
<dbReference type="Gene3D" id="3.30.450.20">
    <property type="entry name" value="PAS domain"/>
    <property type="match status" value="1"/>
</dbReference>
<feature type="transmembrane region" description="Helical" evidence="9">
    <location>
        <begin position="271"/>
        <end position="293"/>
    </location>
</feature>
<dbReference type="AlphaFoldDB" id="A0A1G5RV41"/>
<dbReference type="Pfam" id="PF00497">
    <property type="entry name" value="SBP_bac_3"/>
    <property type="match status" value="1"/>
</dbReference>
<dbReference type="NCBIfam" id="TIGR00229">
    <property type="entry name" value="sensory_box"/>
    <property type="match status" value="1"/>
</dbReference>
<reference evidence="11 12" key="1">
    <citation type="submission" date="2016-10" db="EMBL/GenBank/DDBJ databases">
        <authorList>
            <person name="de Groot N.N."/>
        </authorList>
    </citation>
    <scope>NUCLEOTIDE SEQUENCE [LARGE SCALE GENOMIC DNA]</scope>
    <source>
        <strain evidence="11 12">DSM 2784</strain>
    </source>
</reference>
<keyword evidence="3" id="KW-0597">Phosphoprotein</keyword>
<keyword evidence="8" id="KW-0902">Two-component regulatory system</keyword>
<dbReference type="SUPFAM" id="SSF55785">
    <property type="entry name" value="PYP-like sensor domain (PAS domain)"/>
    <property type="match status" value="1"/>
</dbReference>
<evidence type="ECO:0000259" key="10">
    <source>
        <dbReference type="PROSITE" id="PS50109"/>
    </source>
</evidence>
<evidence type="ECO:0000313" key="11">
    <source>
        <dbReference type="EMBL" id="SCZ77984.1"/>
    </source>
</evidence>
<evidence type="ECO:0000256" key="9">
    <source>
        <dbReference type="SAM" id="Phobius"/>
    </source>
</evidence>
<dbReference type="InterPro" id="IPR036890">
    <property type="entry name" value="HATPase_C_sf"/>
</dbReference>
<evidence type="ECO:0000256" key="4">
    <source>
        <dbReference type="ARBA" id="ARBA00022679"/>
    </source>
</evidence>
<dbReference type="CDD" id="cd00130">
    <property type="entry name" value="PAS"/>
    <property type="match status" value="1"/>
</dbReference>
<keyword evidence="9" id="KW-1133">Transmembrane helix</keyword>
<dbReference type="SMART" id="SM00388">
    <property type="entry name" value="HisKA"/>
    <property type="match status" value="1"/>
</dbReference>
<keyword evidence="6" id="KW-0418">Kinase</keyword>
<dbReference type="Gene3D" id="1.10.287.130">
    <property type="match status" value="1"/>
</dbReference>
<dbReference type="GO" id="GO:0000155">
    <property type="term" value="F:phosphorelay sensor kinase activity"/>
    <property type="evidence" value="ECO:0007669"/>
    <property type="project" value="InterPro"/>
</dbReference>
<name>A0A1G5RV41_9FIRM</name>
<dbReference type="SUPFAM" id="SSF47384">
    <property type="entry name" value="Homodimeric domain of signal transducing histidine kinase"/>
    <property type="match status" value="1"/>
</dbReference>
<dbReference type="Pfam" id="PF08448">
    <property type="entry name" value="PAS_4"/>
    <property type="match status" value="1"/>
</dbReference>
<dbReference type="CDD" id="cd00082">
    <property type="entry name" value="HisKA"/>
    <property type="match status" value="1"/>
</dbReference>
<dbReference type="InterPro" id="IPR004358">
    <property type="entry name" value="Sig_transdc_His_kin-like_C"/>
</dbReference>
<dbReference type="PROSITE" id="PS50109">
    <property type="entry name" value="HIS_KIN"/>
    <property type="match status" value="1"/>
</dbReference>
<keyword evidence="4" id="KW-0808">Transferase</keyword>
<dbReference type="InterPro" id="IPR003594">
    <property type="entry name" value="HATPase_dom"/>
</dbReference>
<keyword evidence="12" id="KW-1185">Reference proteome</keyword>
<dbReference type="SMART" id="SM00387">
    <property type="entry name" value="HATPase_c"/>
    <property type="match status" value="1"/>
</dbReference>
<dbReference type="STRING" id="1120920.SAMN03080599_01042"/>
<dbReference type="GO" id="GO:0005524">
    <property type="term" value="F:ATP binding"/>
    <property type="evidence" value="ECO:0007669"/>
    <property type="project" value="UniProtKB-KW"/>
</dbReference>
<evidence type="ECO:0000256" key="5">
    <source>
        <dbReference type="ARBA" id="ARBA00022741"/>
    </source>
</evidence>
<evidence type="ECO:0000256" key="8">
    <source>
        <dbReference type="ARBA" id="ARBA00023012"/>
    </source>
</evidence>
<keyword evidence="7" id="KW-0067">ATP-binding</keyword>
<dbReference type="RefSeq" id="WP_170829299.1">
    <property type="nucleotide sequence ID" value="NZ_FMWL01000003.1"/>
</dbReference>
<dbReference type="Pfam" id="PF00512">
    <property type="entry name" value="HisKA"/>
    <property type="match status" value="1"/>
</dbReference>
<dbReference type="PRINTS" id="PR00344">
    <property type="entry name" value="BCTRLSENSOR"/>
</dbReference>
<dbReference type="Pfam" id="PF02518">
    <property type="entry name" value="HATPase_c"/>
    <property type="match status" value="1"/>
</dbReference>
<dbReference type="PANTHER" id="PTHR43065:SF10">
    <property type="entry name" value="PEROXIDE STRESS-ACTIVATED HISTIDINE KINASE MAK3"/>
    <property type="match status" value="1"/>
</dbReference>
<dbReference type="SUPFAM" id="SSF53850">
    <property type="entry name" value="Periplasmic binding protein-like II"/>
    <property type="match status" value="1"/>
</dbReference>
<evidence type="ECO:0000256" key="3">
    <source>
        <dbReference type="ARBA" id="ARBA00022553"/>
    </source>
</evidence>
<dbReference type="Proteomes" id="UP000199208">
    <property type="component" value="Unassembled WGS sequence"/>
</dbReference>
<dbReference type="InterPro" id="IPR036097">
    <property type="entry name" value="HisK_dim/P_sf"/>
</dbReference>
<dbReference type="InterPro" id="IPR000014">
    <property type="entry name" value="PAS"/>
</dbReference>
<gene>
    <name evidence="11" type="ORF">SAMN03080599_01042</name>
</gene>
<keyword evidence="5" id="KW-0547">Nucleotide-binding</keyword>
<keyword evidence="9" id="KW-0472">Membrane</keyword>
<dbReference type="InterPro" id="IPR003661">
    <property type="entry name" value="HisK_dim/P_dom"/>
</dbReference>
<dbReference type="EMBL" id="FMWL01000003">
    <property type="protein sequence ID" value="SCZ77984.1"/>
    <property type="molecule type" value="Genomic_DNA"/>
</dbReference>
<proteinExistence type="predicted"/>
<dbReference type="SUPFAM" id="SSF55874">
    <property type="entry name" value="ATPase domain of HSP90 chaperone/DNA topoisomerase II/histidine kinase"/>
    <property type="match status" value="1"/>
</dbReference>